<comment type="caution">
    <text evidence="1">The sequence shown here is derived from an EMBL/GenBank/DDBJ whole genome shotgun (WGS) entry which is preliminary data.</text>
</comment>
<gene>
    <name evidence="1" type="ORF">T07_2153</name>
</gene>
<sequence length="53" mass="5879">MLPKNVWPDGALHSVQLVDFQNAISKNSIVAEQRRLQQQAQAIDFLLGIACTT</sequence>
<accession>A0A0V0SI39</accession>
<keyword evidence="2" id="KW-1185">Reference proteome</keyword>
<dbReference type="EMBL" id="JYDL01000008">
    <property type="protein sequence ID" value="KRX26250.1"/>
    <property type="molecule type" value="Genomic_DNA"/>
</dbReference>
<reference evidence="1 2" key="1">
    <citation type="submission" date="2015-01" db="EMBL/GenBank/DDBJ databases">
        <title>Evolution of Trichinella species and genotypes.</title>
        <authorList>
            <person name="Korhonen P.K."/>
            <person name="Edoardo P."/>
            <person name="Giuseppe L.R."/>
            <person name="Gasser R.B."/>
        </authorList>
    </citation>
    <scope>NUCLEOTIDE SEQUENCE [LARGE SCALE GENOMIC DNA]</scope>
    <source>
        <strain evidence="1">ISS37</strain>
    </source>
</reference>
<dbReference type="AlphaFoldDB" id="A0A0V0SI39"/>
<dbReference type="Proteomes" id="UP000054630">
    <property type="component" value="Unassembled WGS sequence"/>
</dbReference>
<organism evidence="1 2">
    <name type="scientific">Trichinella nelsoni</name>
    <dbReference type="NCBI Taxonomy" id="6336"/>
    <lineage>
        <taxon>Eukaryota</taxon>
        <taxon>Metazoa</taxon>
        <taxon>Ecdysozoa</taxon>
        <taxon>Nematoda</taxon>
        <taxon>Enoplea</taxon>
        <taxon>Dorylaimia</taxon>
        <taxon>Trichinellida</taxon>
        <taxon>Trichinellidae</taxon>
        <taxon>Trichinella</taxon>
    </lineage>
</organism>
<protein>
    <submittedName>
        <fullName evidence="1">Uncharacterized protein</fullName>
    </submittedName>
</protein>
<evidence type="ECO:0000313" key="2">
    <source>
        <dbReference type="Proteomes" id="UP000054630"/>
    </source>
</evidence>
<name>A0A0V0SI39_9BILA</name>
<proteinExistence type="predicted"/>
<evidence type="ECO:0000313" key="1">
    <source>
        <dbReference type="EMBL" id="KRX26250.1"/>
    </source>
</evidence>